<feature type="signal peptide" evidence="1">
    <location>
        <begin position="1"/>
        <end position="17"/>
    </location>
</feature>
<protein>
    <submittedName>
        <fullName evidence="2">Uncharacterized protein</fullName>
    </submittedName>
</protein>
<sequence>MLSVLLTLFPLLKTGVALFEGCPAGDPSVWPGNHRQMTTGRFPQPRETLLSRASEIDGDGSGGLKSASPRHVQDSCQAGQIPLAKIGDGGSAVELTCCDIGDRRCSGCARFDANGCQECLPGYVRQCETGDNGDAQCHRICVACTDFPGFRDADGKECGRACPSCPQFFSDDQRRRGLSKAVEGVSALEACCACGGGMREATPWAYSDQGDLLVGEPVHLFPIPRTAMLYAEGADCELAKLGLRLDSYTGEISGVPIVSEPFTLDCTVTAVQNPQEGLTFNATIALRVLPFSYGSSRMLVDASSDFKLPVRTSRYKYQQGKWWVRCSSSVFWLQLNDISSFYQDGTIQGSSVGAQFQRGGLTDDGFDISASERTTGLNVSEAGSVLTDQQATKCVVTGVRMKSDSEGKTEEGEETDEVTLTLVRSAQWEDIFLPLQFPSDEPLLLTVGRQVTTIQPLIPISQRSSDQDPTSRYARLPPALFSVRCKDAHTGKWITEHVLRTGEVRVVTGPGDESRVTIFHMNPLTGKGGGFGGGGCIHGGF</sequence>
<dbReference type="AlphaFoldDB" id="A0A0G4HD90"/>
<organism evidence="2">
    <name type="scientific">Chromera velia CCMP2878</name>
    <dbReference type="NCBI Taxonomy" id="1169474"/>
    <lineage>
        <taxon>Eukaryota</taxon>
        <taxon>Sar</taxon>
        <taxon>Alveolata</taxon>
        <taxon>Colpodellida</taxon>
        <taxon>Chromeraceae</taxon>
        <taxon>Chromera</taxon>
    </lineage>
</organism>
<gene>
    <name evidence="2" type="ORF">Cvel_26304</name>
</gene>
<name>A0A0G4HD90_9ALVE</name>
<proteinExistence type="predicted"/>
<dbReference type="EMBL" id="CDMZ01002318">
    <property type="protein sequence ID" value="CEM41837.1"/>
    <property type="molecule type" value="Genomic_DNA"/>
</dbReference>
<dbReference type="VEuPathDB" id="CryptoDB:Cvel_26304"/>
<keyword evidence="1" id="KW-0732">Signal</keyword>
<feature type="chain" id="PRO_5005191312" evidence="1">
    <location>
        <begin position="18"/>
        <end position="541"/>
    </location>
</feature>
<evidence type="ECO:0000256" key="1">
    <source>
        <dbReference type="SAM" id="SignalP"/>
    </source>
</evidence>
<evidence type="ECO:0000313" key="2">
    <source>
        <dbReference type="EMBL" id="CEM41837.1"/>
    </source>
</evidence>
<accession>A0A0G4HD90</accession>
<reference evidence="2" key="1">
    <citation type="submission" date="2014-11" db="EMBL/GenBank/DDBJ databases">
        <authorList>
            <person name="Otto D Thomas"/>
            <person name="Naeem Raeece"/>
        </authorList>
    </citation>
    <scope>NUCLEOTIDE SEQUENCE</scope>
</reference>
<dbReference type="PhylomeDB" id="A0A0G4HD90"/>